<evidence type="ECO:0000313" key="1">
    <source>
        <dbReference type="EMBL" id="QDV50844.1"/>
    </source>
</evidence>
<reference evidence="1 2" key="1">
    <citation type="submission" date="2019-03" db="EMBL/GenBank/DDBJ databases">
        <title>Deep-cultivation of Planctomycetes and their phenomic and genomic characterization uncovers novel biology.</title>
        <authorList>
            <person name="Wiegand S."/>
            <person name="Jogler M."/>
            <person name="Boedeker C."/>
            <person name="Pinto D."/>
            <person name="Vollmers J."/>
            <person name="Rivas-Marin E."/>
            <person name="Kohn T."/>
            <person name="Peeters S.H."/>
            <person name="Heuer A."/>
            <person name="Rast P."/>
            <person name="Oberbeckmann S."/>
            <person name="Bunk B."/>
            <person name="Jeske O."/>
            <person name="Meyerdierks A."/>
            <person name="Storesund J.E."/>
            <person name="Kallscheuer N."/>
            <person name="Luecker S."/>
            <person name="Lage O.M."/>
            <person name="Pohl T."/>
            <person name="Merkel B.J."/>
            <person name="Hornburger P."/>
            <person name="Mueller R.-W."/>
            <person name="Bruemmer F."/>
            <person name="Labrenz M."/>
            <person name="Spormann A.M."/>
            <person name="Op den Camp H."/>
            <person name="Overmann J."/>
            <person name="Amann R."/>
            <person name="Jetten M.S.M."/>
            <person name="Mascher T."/>
            <person name="Medema M.H."/>
            <person name="Devos D.P."/>
            <person name="Kaster A.-K."/>
            <person name="Ovreas L."/>
            <person name="Rohde M."/>
            <person name="Galperin M.Y."/>
            <person name="Jogler C."/>
        </authorList>
    </citation>
    <scope>NUCLEOTIDE SEQUENCE [LARGE SCALE GENOMIC DNA]</scope>
    <source>
        <strain evidence="1 2">Enr17</strain>
    </source>
</reference>
<dbReference type="Proteomes" id="UP000318313">
    <property type="component" value="Chromosome"/>
</dbReference>
<proteinExistence type="predicted"/>
<gene>
    <name evidence="1" type="ORF">Enr17x_28890</name>
</gene>
<keyword evidence="2" id="KW-1185">Reference proteome</keyword>
<sequence>MTTTWQYADYISDTDNSSRLARLRLHIQEVAQRTISVEGRSSTVSAVNQQYLNSLKGEETELAQLVEPTRTSTYRRNPVTFRRD</sequence>
<organism evidence="1 2">
    <name type="scientific">Gimesia fumaroli</name>
    <dbReference type="NCBI Taxonomy" id="2527976"/>
    <lineage>
        <taxon>Bacteria</taxon>
        <taxon>Pseudomonadati</taxon>
        <taxon>Planctomycetota</taxon>
        <taxon>Planctomycetia</taxon>
        <taxon>Planctomycetales</taxon>
        <taxon>Planctomycetaceae</taxon>
        <taxon>Gimesia</taxon>
    </lineage>
</organism>
<name>A0A518ICM7_9PLAN</name>
<protein>
    <submittedName>
        <fullName evidence="1">Uncharacterized protein</fullName>
    </submittedName>
</protein>
<dbReference type="KEGG" id="gfm:Enr17x_28890"/>
<evidence type="ECO:0000313" key="2">
    <source>
        <dbReference type="Proteomes" id="UP000318313"/>
    </source>
</evidence>
<accession>A0A518ICM7</accession>
<dbReference type="AlphaFoldDB" id="A0A518ICM7"/>
<dbReference type="RefSeq" id="WP_145309633.1">
    <property type="nucleotide sequence ID" value="NZ_CP037452.1"/>
</dbReference>
<dbReference type="EMBL" id="CP037452">
    <property type="protein sequence ID" value="QDV50844.1"/>
    <property type="molecule type" value="Genomic_DNA"/>
</dbReference>